<dbReference type="EMBL" id="CAJVPJ010000199">
    <property type="protein sequence ID" value="CAG8493866.1"/>
    <property type="molecule type" value="Genomic_DNA"/>
</dbReference>
<evidence type="ECO:0000256" key="1">
    <source>
        <dbReference type="SAM" id="MobiDB-lite"/>
    </source>
</evidence>
<gene>
    <name evidence="2" type="ORF">POCULU_LOCUS2218</name>
</gene>
<dbReference type="OrthoDB" id="5778525at2759"/>
<keyword evidence="3" id="KW-1185">Reference proteome</keyword>
<dbReference type="AlphaFoldDB" id="A0A9N8WR88"/>
<sequence length="172" mass="19653">MVDEVTEQQNNWLSYIDFNADSGTSPYYSRRLTLHSSDSIGPNSSTHTSTTALPARSVPTHPLTHQRPLFRLDRSQPHINNHSTLQCNYCRRLLPSPLSFLEYSENAPTSTEELDTPEFFQHSKEKYESAKSEVKRQKRRGEYRSAIKASISHGQPDNPSLTLPAILRQIIR</sequence>
<accession>A0A9N8WR88</accession>
<proteinExistence type="predicted"/>
<organism evidence="2 3">
    <name type="scientific">Paraglomus occultum</name>
    <dbReference type="NCBI Taxonomy" id="144539"/>
    <lineage>
        <taxon>Eukaryota</taxon>
        <taxon>Fungi</taxon>
        <taxon>Fungi incertae sedis</taxon>
        <taxon>Mucoromycota</taxon>
        <taxon>Glomeromycotina</taxon>
        <taxon>Glomeromycetes</taxon>
        <taxon>Paraglomerales</taxon>
        <taxon>Paraglomeraceae</taxon>
        <taxon>Paraglomus</taxon>
    </lineage>
</organism>
<comment type="caution">
    <text evidence="2">The sequence shown here is derived from an EMBL/GenBank/DDBJ whole genome shotgun (WGS) entry which is preliminary data.</text>
</comment>
<evidence type="ECO:0000313" key="2">
    <source>
        <dbReference type="EMBL" id="CAG8493866.1"/>
    </source>
</evidence>
<dbReference type="Proteomes" id="UP000789572">
    <property type="component" value="Unassembled WGS sequence"/>
</dbReference>
<name>A0A9N8WR88_9GLOM</name>
<reference evidence="2" key="1">
    <citation type="submission" date="2021-06" db="EMBL/GenBank/DDBJ databases">
        <authorList>
            <person name="Kallberg Y."/>
            <person name="Tangrot J."/>
            <person name="Rosling A."/>
        </authorList>
    </citation>
    <scope>NUCLEOTIDE SEQUENCE</scope>
    <source>
        <strain evidence="2">IA702</strain>
    </source>
</reference>
<feature type="compositionally biased region" description="Polar residues" evidence="1">
    <location>
        <begin position="36"/>
        <end position="52"/>
    </location>
</feature>
<evidence type="ECO:0000313" key="3">
    <source>
        <dbReference type="Proteomes" id="UP000789572"/>
    </source>
</evidence>
<protein>
    <submittedName>
        <fullName evidence="2">39_t:CDS:1</fullName>
    </submittedName>
</protein>
<feature type="region of interest" description="Disordered" evidence="1">
    <location>
        <begin position="36"/>
        <end position="62"/>
    </location>
</feature>